<keyword evidence="2" id="KW-0812">Transmembrane</keyword>
<keyword evidence="4" id="KW-1185">Reference proteome</keyword>
<dbReference type="EMBL" id="CM001403">
    <property type="protein sequence ID" value="EHQ27518.1"/>
    <property type="molecule type" value="Genomic_DNA"/>
</dbReference>
<dbReference type="AlphaFoldDB" id="H1YIA5"/>
<feature type="compositionally biased region" description="Basic and acidic residues" evidence="1">
    <location>
        <begin position="92"/>
        <end position="105"/>
    </location>
</feature>
<dbReference type="Proteomes" id="UP000002774">
    <property type="component" value="Chromosome"/>
</dbReference>
<protein>
    <submittedName>
        <fullName evidence="3">Uncharacterized protein</fullName>
    </submittedName>
</protein>
<sequence>MLHQITWQAYLLFIAAALLIYYAIIWLTFYRGKTGKLLNRRNTLKPQPETDEIPEDDGLLGEAAEEYGVSTAGSDDLFFGPNEPEETDLEEDRNFEKDDDKEEQRPSLPGETETNADEQELLQAELPDLLEDVKAVFHYFGKHEPGERDRFVNKVIGAIMSYRRLVDSELLPMILADISERALSELEFDVSVTELADKLTRSRDHYKATFGAKR</sequence>
<evidence type="ECO:0000313" key="3">
    <source>
        <dbReference type="EMBL" id="EHQ27518.1"/>
    </source>
</evidence>
<feature type="region of interest" description="Disordered" evidence="1">
    <location>
        <begin position="44"/>
        <end position="117"/>
    </location>
</feature>
<reference evidence="3" key="1">
    <citation type="submission" date="2011-09" db="EMBL/GenBank/DDBJ databases">
        <title>The permanent draft genome of Mucilaginibacter paludis DSM 18603.</title>
        <authorList>
            <consortium name="US DOE Joint Genome Institute (JGI-PGF)"/>
            <person name="Lucas S."/>
            <person name="Han J."/>
            <person name="Lapidus A."/>
            <person name="Bruce D."/>
            <person name="Goodwin L."/>
            <person name="Pitluck S."/>
            <person name="Peters L."/>
            <person name="Kyrpides N."/>
            <person name="Mavromatis K."/>
            <person name="Ivanova N."/>
            <person name="Mikhailova N."/>
            <person name="Held B."/>
            <person name="Detter J.C."/>
            <person name="Tapia R."/>
            <person name="Han C."/>
            <person name="Land M."/>
            <person name="Hauser L."/>
            <person name="Markowitz V."/>
            <person name="Cheng J.-F."/>
            <person name="Hugenholtz P."/>
            <person name="Woyke T."/>
            <person name="Wu D."/>
            <person name="Tindall B."/>
            <person name="Brambilla E."/>
            <person name="Klenk H.-P."/>
            <person name="Eisen J.A."/>
        </authorList>
    </citation>
    <scope>NUCLEOTIDE SEQUENCE [LARGE SCALE GENOMIC DNA]</scope>
    <source>
        <strain evidence="3">DSM 18603</strain>
    </source>
</reference>
<dbReference type="RefSeq" id="WP_008507994.1">
    <property type="nucleotide sequence ID" value="NZ_CM001403.1"/>
</dbReference>
<name>H1YIA5_9SPHI</name>
<feature type="transmembrane region" description="Helical" evidence="2">
    <location>
        <begin position="6"/>
        <end position="30"/>
    </location>
</feature>
<accession>H1YIA5</accession>
<evidence type="ECO:0000313" key="4">
    <source>
        <dbReference type="Proteomes" id="UP000002774"/>
    </source>
</evidence>
<dbReference type="STRING" id="714943.Mucpa_3419"/>
<proteinExistence type="predicted"/>
<keyword evidence="2" id="KW-0472">Membrane</keyword>
<evidence type="ECO:0000256" key="2">
    <source>
        <dbReference type="SAM" id="Phobius"/>
    </source>
</evidence>
<evidence type="ECO:0000256" key="1">
    <source>
        <dbReference type="SAM" id="MobiDB-lite"/>
    </source>
</evidence>
<dbReference type="HOGENOM" id="CLU_1530852_0_0_10"/>
<keyword evidence="2" id="KW-1133">Transmembrane helix</keyword>
<gene>
    <name evidence="3" type="ORF">Mucpa_3419</name>
</gene>
<organism evidence="3 4">
    <name type="scientific">Mucilaginibacter paludis DSM 18603</name>
    <dbReference type="NCBI Taxonomy" id="714943"/>
    <lineage>
        <taxon>Bacteria</taxon>
        <taxon>Pseudomonadati</taxon>
        <taxon>Bacteroidota</taxon>
        <taxon>Sphingobacteriia</taxon>
        <taxon>Sphingobacteriales</taxon>
        <taxon>Sphingobacteriaceae</taxon>
        <taxon>Mucilaginibacter</taxon>
    </lineage>
</organism>
<feature type="compositionally biased region" description="Acidic residues" evidence="1">
    <location>
        <begin position="49"/>
        <end position="65"/>
    </location>
</feature>